<sequence length="223" mass="24200">MTRRGWAPWTVLLLALASASGCQPGPSQAPDAAADAAHASASPQTPSPPLVAAARAQIGVTTRYDPAYRVLAYPGGDVPLDRGVCTDVVVRALRSQGIDLQARVHEDMRGNFSAYPAIWGLSRPDRNIDHRRVPNLMRWFERQGWQQPISALATGYAAGDIVAWKLNGNGLLHVGIVSDRRLANGTPLVLHNIARGTREENLLFQHAIIGHYRMPSTLQPPVL</sequence>
<evidence type="ECO:0000313" key="4">
    <source>
        <dbReference type="Proteomes" id="UP000230167"/>
    </source>
</evidence>
<evidence type="ECO:0000313" key="3">
    <source>
        <dbReference type="EMBL" id="PJL34290.1"/>
    </source>
</evidence>
<dbReference type="InterPro" id="IPR009706">
    <property type="entry name" value="DUF1287"/>
</dbReference>
<dbReference type="PROSITE" id="PS51257">
    <property type="entry name" value="PROKAR_LIPOPROTEIN"/>
    <property type="match status" value="1"/>
</dbReference>
<feature type="compositionally biased region" description="Low complexity" evidence="1">
    <location>
        <begin position="26"/>
        <end position="44"/>
    </location>
</feature>
<evidence type="ECO:0000256" key="2">
    <source>
        <dbReference type="SAM" id="SignalP"/>
    </source>
</evidence>
<dbReference type="OrthoDB" id="114026at2"/>
<organism evidence="3 4">
    <name type="scientific">Stenotrophomonas maltophilia</name>
    <name type="common">Pseudomonas maltophilia</name>
    <name type="synonym">Xanthomonas maltophilia</name>
    <dbReference type="NCBI Taxonomy" id="40324"/>
    <lineage>
        <taxon>Bacteria</taxon>
        <taxon>Pseudomonadati</taxon>
        <taxon>Pseudomonadota</taxon>
        <taxon>Gammaproteobacteria</taxon>
        <taxon>Lysobacterales</taxon>
        <taxon>Lysobacteraceae</taxon>
        <taxon>Stenotrophomonas</taxon>
        <taxon>Stenotrophomonas maltophilia group</taxon>
    </lineage>
</organism>
<feature type="chain" id="PRO_5014387475" evidence="2">
    <location>
        <begin position="30"/>
        <end position="223"/>
    </location>
</feature>
<accession>A0A2J0UHF7</accession>
<dbReference type="Pfam" id="PF06940">
    <property type="entry name" value="DUF1287"/>
    <property type="match status" value="1"/>
</dbReference>
<proteinExistence type="predicted"/>
<reference evidence="3 4" key="1">
    <citation type="journal article" date="2017" name="Front. Microbiol.">
        <title>Double-Face Meets the Bacterial World: The Opportunistic Pathogen Stenotrophomonas maltophilia.</title>
        <authorList>
            <person name="Lira F."/>
            <person name="Berg G."/>
            <person name="Martinez J.L."/>
        </authorList>
    </citation>
    <scope>NUCLEOTIDE SEQUENCE [LARGE SCALE GENOMIC DNA]</scope>
    <source>
        <strain evidence="3 4">EA1</strain>
    </source>
</reference>
<keyword evidence="2" id="KW-0732">Signal</keyword>
<gene>
    <name evidence="3" type="ORF">B9Y64_04220</name>
</gene>
<dbReference type="RefSeq" id="WP_100439598.1">
    <property type="nucleotide sequence ID" value="NZ_CBCPIZ010000006.1"/>
</dbReference>
<feature type="region of interest" description="Disordered" evidence="1">
    <location>
        <begin position="24"/>
        <end position="50"/>
    </location>
</feature>
<evidence type="ECO:0000256" key="1">
    <source>
        <dbReference type="SAM" id="MobiDB-lite"/>
    </source>
</evidence>
<comment type="caution">
    <text evidence="3">The sequence shown here is derived from an EMBL/GenBank/DDBJ whole genome shotgun (WGS) entry which is preliminary data.</text>
</comment>
<protein>
    <submittedName>
        <fullName evidence="3">DUF1287 domain-containing protein</fullName>
    </submittedName>
</protein>
<name>A0A2J0UHF7_STEMA</name>
<feature type="signal peptide" evidence="2">
    <location>
        <begin position="1"/>
        <end position="29"/>
    </location>
</feature>
<dbReference type="AlphaFoldDB" id="A0A2J0UHF7"/>
<dbReference type="EMBL" id="NEQV01000001">
    <property type="protein sequence ID" value="PJL34290.1"/>
    <property type="molecule type" value="Genomic_DNA"/>
</dbReference>
<dbReference type="Proteomes" id="UP000230167">
    <property type="component" value="Unassembled WGS sequence"/>
</dbReference>